<dbReference type="Proteomes" id="UP000011991">
    <property type="component" value="Unassembled WGS sequence"/>
</dbReference>
<feature type="domain" description="Beta galactosidase small chain/" evidence="11">
    <location>
        <begin position="985"/>
        <end position="1255"/>
    </location>
</feature>
<dbReference type="GO" id="GO:0005990">
    <property type="term" value="P:lactose catabolic process"/>
    <property type="evidence" value="ECO:0007669"/>
    <property type="project" value="TreeGrafter"/>
</dbReference>
<dbReference type="EC" id="3.2.1.23" evidence="3 9"/>
<dbReference type="SUPFAM" id="SSF49785">
    <property type="entry name" value="Galactose-binding domain-like"/>
    <property type="match status" value="1"/>
</dbReference>
<evidence type="ECO:0000256" key="4">
    <source>
        <dbReference type="ARBA" id="ARBA00022729"/>
    </source>
</evidence>
<evidence type="ECO:0000256" key="6">
    <source>
        <dbReference type="ARBA" id="ARBA00023157"/>
    </source>
</evidence>
<dbReference type="GO" id="GO:0009341">
    <property type="term" value="C:beta-galactosidase complex"/>
    <property type="evidence" value="ECO:0007669"/>
    <property type="project" value="InterPro"/>
</dbReference>
<dbReference type="PRINTS" id="PR00132">
    <property type="entry name" value="GLHYDRLASE2"/>
</dbReference>
<keyword evidence="13" id="KW-1185">Reference proteome</keyword>
<dbReference type="InterPro" id="IPR050347">
    <property type="entry name" value="Bact_Beta-galactosidase"/>
</dbReference>
<dbReference type="FunFam" id="2.60.40.10:FF:000680">
    <property type="entry name" value="Beta-galactosidase"/>
    <property type="match status" value="1"/>
</dbReference>
<dbReference type="InterPro" id="IPR013320">
    <property type="entry name" value="ConA-like_dom_sf"/>
</dbReference>
<dbReference type="InterPro" id="IPR032312">
    <property type="entry name" value="LacZ_4"/>
</dbReference>
<dbReference type="GO" id="GO:0030246">
    <property type="term" value="F:carbohydrate binding"/>
    <property type="evidence" value="ECO:0007669"/>
    <property type="project" value="InterPro"/>
</dbReference>
<dbReference type="Gene3D" id="2.60.40.10">
    <property type="entry name" value="Immunoglobulins"/>
    <property type="match status" value="2"/>
</dbReference>
<dbReference type="Gene3D" id="2.60.120.260">
    <property type="entry name" value="Galactose-binding domain-like"/>
    <property type="match status" value="1"/>
</dbReference>
<evidence type="ECO:0000256" key="3">
    <source>
        <dbReference type="ARBA" id="ARBA00012756"/>
    </source>
</evidence>
<keyword evidence="6" id="KW-1015">Disulfide bond</keyword>
<dbReference type="Pfam" id="PF02837">
    <property type="entry name" value="Glyco_hydro_2_N"/>
    <property type="match status" value="1"/>
</dbReference>
<dbReference type="InterPro" id="IPR023230">
    <property type="entry name" value="Glyco_hydro_2_CS"/>
</dbReference>
<dbReference type="InterPro" id="IPR013783">
    <property type="entry name" value="Ig-like_fold"/>
</dbReference>
<dbReference type="InterPro" id="IPR006102">
    <property type="entry name" value="Ig-like_GH2"/>
</dbReference>
<reference evidence="12 13" key="1">
    <citation type="journal article" date="2013" name="Mar. Genomics">
        <title>Expression of sulfatases in Rhodopirellula baltica and the diversity of sulfatases in the genus Rhodopirellula.</title>
        <authorList>
            <person name="Wegner C.E."/>
            <person name="Richter-Heitmann T."/>
            <person name="Klindworth A."/>
            <person name="Klockow C."/>
            <person name="Richter M."/>
            <person name="Achstetter T."/>
            <person name="Glockner F.O."/>
            <person name="Harder J."/>
        </authorList>
    </citation>
    <scope>NUCLEOTIDE SEQUENCE [LARGE SCALE GENOMIC DNA]</scope>
    <source>
        <strain evidence="12 13">SM1</strain>
    </source>
</reference>
<evidence type="ECO:0000256" key="7">
    <source>
        <dbReference type="ARBA" id="ARBA00023295"/>
    </source>
</evidence>
<evidence type="ECO:0000256" key="5">
    <source>
        <dbReference type="ARBA" id="ARBA00022801"/>
    </source>
</evidence>
<evidence type="ECO:0000256" key="1">
    <source>
        <dbReference type="ARBA" id="ARBA00001412"/>
    </source>
</evidence>
<accession>M5RXI6</accession>
<evidence type="ECO:0000259" key="11">
    <source>
        <dbReference type="SMART" id="SM01038"/>
    </source>
</evidence>
<feature type="domain" description="LamG-like jellyroll fold" evidence="10">
    <location>
        <begin position="654"/>
        <end position="782"/>
    </location>
</feature>
<dbReference type="GO" id="GO:0004565">
    <property type="term" value="F:beta-galactosidase activity"/>
    <property type="evidence" value="ECO:0007669"/>
    <property type="project" value="UniProtKB-EC"/>
</dbReference>
<dbReference type="InterPro" id="IPR008979">
    <property type="entry name" value="Galactose-bd-like_sf"/>
</dbReference>
<dbReference type="RefSeq" id="WP_008696837.1">
    <property type="nucleotide sequence ID" value="NZ_ANOG01000424.1"/>
</dbReference>
<organism evidence="12 13">
    <name type="scientific">Rhodopirellula maiorica SM1</name>
    <dbReference type="NCBI Taxonomy" id="1265738"/>
    <lineage>
        <taxon>Bacteria</taxon>
        <taxon>Pseudomonadati</taxon>
        <taxon>Planctomycetota</taxon>
        <taxon>Planctomycetia</taxon>
        <taxon>Pirellulales</taxon>
        <taxon>Pirellulaceae</taxon>
        <taxon>Novipirellula</taxon>
    </lineage>
</organism>
<dbReference type="PROSITE" id="PS00608">
    <property type="entry name" value="GLYCOSYL_HYDROL_F2_2"/>
    <property type="match status" value="1"/>
</dbReference>
<sequence length="1259" mass="142247">MPSESLVNRGNPLRSPRRVRSIIFAASAICLCVCNTRAIAEPHDWENEQVVSQNKQPPRATSLPFPDRASAIQATPEATPFFQSLNGIWKFNWVKQPSERPVDFYRPDFDVRNWDDLAVPSNWQMHGYGVPLYSNIPYPFKKDPPRVMGEPPKHFTNFDQRNPVGSYRRQFAIPNEWKERQTFLQFNGVDSAFYVWINGEKVGYSQDSRTPALFNISSYLKPGDNTLAVEVYRYSDGSYLEDQDFWRLSGIFRDVFLWSAAPLHVRDFFVHTDLDSDYRDAKLSVDIEIANADDVQQSFTVEAELIDDQNQTVFRDVITTGNAPANRSTNRTLTKEVVAPKLWSAEKPDLYRLLLTLQDDQGNVIEVTTARVGFRKVEIRRGLLHINGKYVYLKGVNRHEHDPDTGHSVSVASMIEDIKLMKQFNINAVRTSHYPNDPQWYDLCDQYGLYMVDEANIESHGMGYGGESLAKDPAWGKAHMDRTVRMVERDKNHPSVIIWSLGNEAGNGVNFMADYDWIKQRDPSRPVQYERAGYDDRNTDIRCPMYATIDEIVNYASKNPDRPLILCEYAHAMGNSVGNFQDYWDAIESYDHLQGGFIWDWVDQGLRKPIPTTRVVHDQQNPNQSAKVLGDVDAEKGVTGAVVVDRSAALQLTETLTLEAVFDGNHASEFCPLISKGDHQYLLRLDGRGIHFTLYTDAWKGLHVSYADANLNRGQNRVTATYDGKHQRLYVNGKQVGEKELQGKINPSVFDVNIGRNSEVIKRVASLPIRRVRIYDRALSAKEVASVASRSSEGLVLAFDLTKTSEQQRPAGSPDTFFAYGGDFGDQPNDGNFCMNGLVQPDRRLNPHIREVKKVHQNIKVTAVDLASGKFEVENKFLFTNLNEFVANWVIRRDGESIRSGTLKRLNIEPLTSQQITLPLEGLDDQPGETLLTISFELPTALPWADAGHRIAWDQFELAEWTPNGATETPNEGSVVVAETETEVQVTAGKTVATFNASTGELASIQADGHSLILGPFVPQFWKAPNDNQYRNQYLNRLGDWRNAADKRTLSNMTVEQQKNHVEITTESKLPIGDARLTLRYSIFPSGNIHVVSDYDPGNVKRPLIPRFGMQVKVPQAMDQVRWYGRGPHETYWDRKTGGEIAVYESSVDAMVHPYCRTQDVGNRTDTRWITVVDKAGRGLKFTGTAPLSVSAWPFTIEDVESASHPYQLPRRDFNLLSIDAKLHGVGGDNSWGARTHAQYTIPGDEPLHYEFTISPITP</sequence>
<dbReference type="InterPro" id="IPR006558">
    <property type="entry name" value="LamG-like"/>
</dbReference>
<dbReference type="SUPFAM" id="SSF74650">
    <property type="entry name" value="Galactose mutarotase-like"/>
    <property type="match status" value="1"/>
</dbReference>
<dbReference type="Pfam" id="PF02836">
    <property type="entry name" value="Glyco_hydro_2_C"/>
    <property type="match status" value="2"/>
</dbReference>
<name>M5RXI6_9BACT</name>
<comment type="similarity">
    <text evidence="2 9">Belongs to the glycosyl hydrolase 2 family.</text>
</comment>
<dbReference type="SUPFAM" id="SSF49303">
    <property type="entry name" value="beta-Galactosidase/glucuronidase domain"/>
    <property type="match status" value="2"/>
</dbReference>
<dbReference type="InterPro" id="IPR014718">
    <property type="entry name" value="GH-type_carb-bd"/>
</dbReference>
<dbReference type="InterPro" id="IPR004199">
    <property type="entry name" value="B-gal_small/dom_5"/>
</dbReference>
<dbReference type="SUPFAM" id="SSF51445">
    <property type="entry name" value="(Trans)glycosidases"/>
    <property type="match status" value="1"/>
</dbReference>
<dbReference type="PATRIC" id="fig|1265738.3.peg.2952"/>
<dbReference type="InterPro" id="IPR006104">
    <property type="entry name" value="Glyco_hydro_2_N"/>
</dbReference>
<dbReference type="Pfam" id="PF02929">
    <property type="entry name" value="Bgal_small_N"/>
    <property type="match status" value="1"/>
</dbReference>
<dbReference type="AlphaFoldDB" id="M5RXI6"/>
<evidence type="ECO:0000256" key="8">
    <source>
        <dbReference type="ARBA" id="ARBA00032230"/>
    </source>
</evidence>
<dbReference type="Gene3D" id="2.70.98.10">
    <property type="match status" value="1"/>
</dbReference>
<comment type="catalytic activity">
    <reaction evidence="1 9">
        <text>Hydrolysis of terminal non-reducing beta-D-galactose residues in beta-D-galactosides.</text>
        <dbReference type="EC" id="3.2.1.23"/>
    </reaction>
</comment>
<keyword evidence="5 9" id="KW-0378">Hydrolase</keyword>
<evidence type="ECO:0000256" key="2">
    <source>
        <dbReference type="ARBA" id="ARBA00007401"/>
    </source>
</evidence>
<protein>
    <recommendedName>
        <fullName evidence="3 9">Beta-galactosidase</fullName>
        <ecNumber evidence="3 9">3.2.1.23</ecNumber>
    </recommendedName>
    <alternativeName>
        <fullName evidence="8 9">Lactase</fullName>
    </alternativeName>
</protein>
<proteinExistence type="inferred from homology"/>
<dbReference type="PANTHER" id="PTHR46323:SF2">
    <property type="entry name" value="BETA-GALACTOSIDASE"/>
    <property type="match status" value="1"/>
</dbReference>
<dbReference type="InterPro" id="IPR017853">
    <property type="entry name" value="GH"/>
</dbReference>
<dbReference type="PANTHER" id="PTHR46323">
    <property type="entry name" value="BETA-GALACTOSIDASE"/>
    <property type="match status" value="1"/>
</dbReference>
<dbReference type="InterPro" id="IPR006101">
    <property type="entry name" value="Glyco_hydro_2"/>
</dbReference>
<dbReference type="InterPro" id="IPR023232">
    <property type="entry name" value="Glyco_hydro_2_AS"/>
</dbReference>
<dbReference type="Gene3D" id="3.20.20.80">
    <property type="entry name" value="Glycosidases"/>
    <property type="match status" value="2"/>
</dbReference>
<dbReference type="EMBL" id="ANOG01000424">
    <property type="protein sequence ID" value="EMI20117.1"/>
    <property type="molecule type" value="Genomic_DNA"/>
</dbReference>
<dbReference type="InterPro" id="IPR011013">
    <property type="entry name" value="Gal_mutarotase_sf_dom"/>
</dbReference>
<dbReference type="OrthoDB" id="9762066at2"/>
<evidence type="ECO:0000313" key="13">
    <source>
        <dbReference type="Proteomes" id="UP000011991"/>
    </source>
</evidence>
<dbReference type="SMART" id="SM01038">
    <property type="entry name" value="Bgal_small_N"/>
    <property type="match status" value="1"/>
</dbReference>
<evidence type="ECO:0000256" key="9">
    <source>
        <dbReference type="RuleBase" id="RU361154"/>
    </source>
</evidence>
<keyword evidence="4" id="KW-0732">Signal</keyword>
<gene>
    <name evidence="12" type="ORF">RMSM_02958</name>
</gene>
<evidence type="ECO:0000259" key="10">
    <source>
        <dbReference type="SMART" id="SM00560"/>
    </source>
</evidence>
<comment type="caution">
    <text evidence="12">The sequence shown here is derived from an EMBL/GenBank/DDBJ whole genome shotgun (WGS) entry which is preliminary data.</text>
</comment>
<dbReference type="SMART" id="SM00560">
    <property type="entry name" value="LamGL"/>
    <property type="match status" value="1"/>
</dbReference>
<dbReference type="InterPro" id="IPR006103">
    <property type="entry name" value="Glyco_hydro_2_cat"/>
</dbReference>
<dbReference type="Pfam" id="PF00703">
    <property type="entry name" value="Glyco_hydro_2"/>
    <property type="match status" value="1"/>
</dbReference>
<dbReference type="Pfam" id="PF16353">
    <property type="entry name" value="LacZ_4"/>
    <property type="match status" value="1"/>
</dbReference>
<keyword evidence="7 9" id="KW-0326">Glycosidase</keyword>
<dbReference type="InterPro" id="IPR036156">
    <property type="entry name" value="Beta-gal/glucu_dom_sf"/>
</dbReference>
<dbReference type="PROSITE" id="PS00719">
    <property type="entry name" value="GLYCOSYL_HYDROL_F2_1"/>
    <property type="match status" value="1"/>
</dbReference>
<dbReference type="Pfam" id="PF13385">
    <property type="entry name" value="Laminin_G_3"/>
    <property type="match status" value="1"/>
</dbReference>
<evidence type="ECO:0000313" key="12">
    <source>
        <dbReference type="EMBL" id="EMI20117.1"/>
    </source>
</evidence>
<dbReference type="Gene3D" id="2.60.120.200">
    <property type="match status" value="1"/>
</dbReference>
<dbReference type="SUPFAM" id="SSF49899">
    <property type="entry name" value="Concanavalin A-like lectins/glucanases"/>
    <property type="match status" value="1"/>
</dbReference>